<evidence type="ECO:0000313" key="2">
    <source>
        <dbReference type="EMBL" id="GEU87084.1"/>
    </source>
</evidence>
<feature type="compositionally biased region" description="Basic and acidic residues" evidence="1">
    <location>
        <begin position="403"/>
        <end position="412"/>
    </location>
</feature>
<name>A0A6L2NRB5_TANCI</name>
<organism evidence="2">
    <name type="scientific">Tanacetum cinerariifolium</name>
    <name type="common">Dalmatian daisy</name>
    <name type="synonym">Chrysanthemum cinerariifolium</name>
    <dbReference type="NCBI Taxonomy" id="118510"/>
    <lineage>
        <taxon>Eukaryota</taxon>
        <taxon>Viridiplantae</taxon>
        <taxon>Streptophyta</taxon>
        <taxon>Embryophyta</taxon>
        <taxon>Tracheophyta</taxon>
        <taxon>Spermatophyta</taxon>
        <taxon>Magnoliopsida</taxon>
        <taxon>eudicotyledons</taxon>
        <taxon>Gunneridae</taxon>
        <taxon>Pentapetalae</taxon>
        <taxon>asterids</taxon>
        <taxon>campanulids</taxon>
        <taxon>Asterales</taxon>
        <taxon>Asteraceae</taxon>
        <taxon>Asteroideae</taxon>
        <taxon>Anthemideae</taxon>
        <taxon>Anthemidinae</taxon>
        <taxon>Tanacetum</taxon>
    </lineage>
</organism>
<accession>A0A6L2NRB5</accession>
<proteinExistence type="predicted"/>
<comment type="caution">
    <text evidence="2">The sequence shown here is derived from an EMBL/GenBank/DDBJ whole genome shotgun (WGS) entry which is preliminary data.</text>
</comment>
<evidence type="ECO:0000256" key="1">
    <source>
        <dbReference type="SAM" id="MobiDB-lite"/>
    </source>
</evidence>
<reference evidence="2" key="1">
    <citation type="journal article" date="2019" name="Sci. Rep.">
        <title>Draft genome of Tanacetum cinerariifolium, the natural source of mosquito coil.</title>
        <authorList>
            <person name="Yamashiro T."/>
            <person name="Shiraishi A."/>
            <person name="Satake H."/>
            <person name="Nakayama K."/>
        </authorList>
    </citation>
    <scope>NUCLEOTIDE SEQUENCE</scope>
</reference>
<gene>
    <name evidence="2" type="ORF">Tci_059062</name>
</gene>
<dbReference type="AlphaFoldDB" id="A0A6L2NRB5"/>
<sequence length="582" mass="66108">MPPKCDLRLIDEHFESVSVDVTSNIAPSDVVTVKTVDVNHKGIDGLSTKLSDRVLDLEKIKTAQAKETVDLKKKVKKNAKKEKVQNSKDEFIQDCQVSDKDKPGLGYKAASPAVEGFVNSFKMELHAPKHDLRLIDKHFESVSMDVTSNIAPSDVKTINTVDVNHKGVFSTKEPKLVMKNSFSPLIIDDWHSDDEGIDGLSTKLSNRVLDLEKIKAAQAKEIADLKKRVKKIGKKEKVQNYRDIWPIHLQVPQVLHAQILRYKAAYPAVEGFVNSSEMLVNQENVESILDKGYHEVPPPLIGNYMPPKHDLRLINEHFESVSVDVTSNIAYSDVKIVKNVDVNFKGVFSTEEPKPIMKNSFSLLLIKDWHSDDESEVEISPIIKVKIVKPSIDKIKFVKTARETVKNKESPKQHKHHPRGNKRNWNNIMSQRLGMWNNTRRVNHQNFANKFTHLHPQRVFVPQAVLTRSGKINIAGESVTTAVRPVNTAGSKSTMNHPRLISKAFKRGHSLDIRPFNKVLDLEKIKTDQAKEIADLKKRVKKTGKKEKRLIFDKSDFDVQAMMDADYELTARIRAKEHSRRP</sequence>
<protein>
    <submittedName>
        <fullName evidence="2">Uncharacterized protein</fullName>
    </submittedName>
</protein>
<feature type="compositionally biased region" description="Basic residues" evidence="1">
    <location>
        <begin position="413"/>
        <end position="422"/>
    </location>
</feature>
<feature type="region of interest" description="Disordered" evidence="1">
    <location>
        <begin position="403"/>
        <end position="425"/>
    </location>
</feature>
<dbReference type="EMBL" id="BKCJ010009464">
    <property type="protein sequence ID" value="GEU87084.1"/>
    <property type="molecule type" value="Genomic_DNA"/>
</dbReference>